<comment type="caution">
    <text evidence="2">The sequence shown here is derived from an EMBL/GenBank/DDBJ whole genome shotgun (WGS) entry which is preliminary data.</text>
</comment>
<keyword evidence="3" id="KW-1185">Reference proteome</keyword>
<accession>A0A1C7NP15</accession>
<dbReference type="Proteomes" id="UP000093000">
    <property type="component" value="Unassembled WGS sequence"/>
</dbReference>
<dbReference type="GO" id="GO:0003779">
    <property type="term" value="F:actin binding"/>
    <property type="evidence" value="ECO:0007669"/>
    <property type="project" value="TreeGrafter"/>
</dbReference>
<gene>
    <name evidence="2" type="ORF">A0J61_01199</name>
</gene>
<evidence type="ECO:0000313" key="2">
    <source>
        <dbReference type="EMBL" id="OBZ90738.1"/>
    </source>
</evidence>
<dbReference type="PANTHER" id="PTHR12751">
    <property type="entry name" value="PHOSPHATASE AND ACTIN REGULATOR PHACTR"/>
    <property type="match status" value="1"/>
</dbReference>
<evidence type="ECO:0000256" key="1">
    <source>
        <dbReference type="SAM" id="MobiDB-lite"/>
    </source>
</evidence>
<dbReference type="STRING" id="101091.A0A1C7NP15"/>
<dbReference type="InParanoid" id="A0A1C7NP15"/>
<feature type="region of interest" description="Disordered" evidence="1">
    <location>
        <begin position="34"/>
        <end position="54"/>
    </location>
</feature>
<sequence length="231" mass="26464">MPLCFSSPTSPTQQPSLSRLSLFKSRVRRVFRLPSTSSSLSSSPSSTCHISSKPSLPVISPAKWSPSTESTMHSDNYHKPCRYRHSMDTIQQLEPKHPRRFSSATRLKDRLGRSASLSAMGQSKSILKTASREELQFKKQRWPSSSRRLSMPLKKKCSMLKRKSKGVSFNKMVDVFETYSKEDYDRSSDADAVCTRLTAMVAHQIKQELNYYKLNEMVVHESSRLYTHFFL</sequence>
<dbReference type="GO" id="GO:0030036">
    <property type="term" value="P:actin cytoskeleton organization"/>
    <property type="evidence" value="ECO:0007669"/>
    <property type="project" value="TreeGrafter"/>
</dbReference>
<dbReference type="EMBL" id="LUGH01000035">
    <property type="protein sequence ID" value="OBZ90738.1"/>
    <property type="molecule type" value="Genomic_DNA"/>
</dbReference>
<dbReference type="OrthoDB" id="5563016at2759"/>
<name>A0A1C7NP15_9FUNG</name>
<organism evidence="2 3">
    <name type="scientific">Choanephora cucurbitarum</name>
    <dbReference type="NCBI Taxonomy" id="101091"/>
    <lineage>
        <taxon>Eukaryota</taxon>
        <taxon>Fungi</taxon>
        <taxon>Fungi incertae sedis</taxon>
        <taxon>Mucoromycota</taxon>
        <taxon>Mucoromycotina</taxon>
        <taxon>Mucoromycetes</taxon>
        <taxon>Mucorales</taxon>
        <taxon>Mucorineae</taxon>
        <taxon>Choanephoraceae</taxon>
        <taxon>Choanephoroideae</taxon>
        <taxon>Choanephora</taxon>
    </lineage>
</organism>
<dbReference type="PANTHER" id="PTHR12751:SF18">
    <property type="entry name" value="PHOSPHATASE AND ACTIN REGULATOR 1"/>
    <property type="match status" value="1"/>
</dbReference>
<reference evidence="2 3" key="1">
    <citation type="submission" date="2016-03" db="EMBL/GenBank/DDBJ databases">
        <title>Choanephora cucurbitarum.</title>
        <authorList>
            <person name="Min B."/>
            <person name="Park H."/>
            <person name="Park J.-H."/>
            <person name="Shin H.-D."/>
            <person name="Choi I.-G."/>
        </authorList>
    </citation>
    <scope>NUCLEOTIDE SEQUENCE [LARGE SCALE GENOMIC DNA]</scope>
    <source>
        <strain evidence="2 3">KUS-F28377</strain>
    </source>
</reference>
<dbReference type="AlphaFoldDB" id="A0A1C7NP15"/>
<protein>
    <submittedName>
        <fullName evidence="2">Uncharacterized protein</fullName>
    </submittedName>
</protein>
<proteinExistence type="predicted"/>
<evidence type="ECO:0000313" key="3">
    <source>
        <dbReference type="Proteomes" id="UP000093000"/>
    </source>
</evidence>